<evidence type="ECO:0000313" key="2">
    <source>
        <dbReference type="Proteomes" id="UP000187209"/>
    </source>
</evidence>
<reference evidence="1 2" key="1">
    <citation type="submission" date="2016-11" db="EMBL/GenBank/DDBJ databases">
        <title>The macronuclear genome of Stentor coeruleus: a giant cell with tiny introns.</title>
        <authorList>
            <person name="Slabodnick M."/>
            <person name="Ruby J.G."/>
            <person name="Reiff S.B."/>
            <person name="Swart E.C."/>
            <person name="Gosai S."/>
            <person name="Prabakaran S."/>
            <person name="Witkowska E."/>
            <person name="Larue G.E."/>
            <person name="Fisher S."/>
            <person name="Freeman R.M."/>
            <person name="Gunawardena J."/>
            <person name="Chu W."/>
            <person name="Stover N.A."/>
            <person name="Gregory B.D."/>
            <person name="Nowacki M."/>
            <person name="Derisi J."/>
            <person name="Roy S.W."/>
            <person name="Marshall W.F."/>
            <person name="Sood P."/>
        </authorList>
    </citation>
    <scope>NUCLEOTIDE SEQUENCE [LARGE SCALE GENOMIC DNA]</scope>
    <source>
        <strain evidence="1">WM001</strain>
    </source>
</reference>
<comment type="caution">
    <text evidence="1">The sequence shown here is derived from an EMBL/GenBank/DDBJ whole genome shotgun (WGS) entry which is preliminary data.</text>
</comment>
<gene>
    <name evidence="1" type="ORF">SteCoe_36858</name>
</gene>
<evidence type="ECO:0000313" key="1">
    <source>
        <dbReference type="EMBL" id="OMJ66330.1"/>
    </source>
</evidence>
<dbReference type="EMBL" id="MPUH01001748">
    <property type="protein sequence ID" value="OMJ66330.1"/>
    <property type="molecule type" value="Genomic_DNA"/>
</dbReference>
<organism evidence="1 2">
    <name type="scientific">Stentor coeruleus</name>
    <dbReference type="NCBI Taxonomy" id="5963"/>
    <lineage>
        <taxon>Eukaryota</taxon>
        <taxon>Sar</taxon>
        <taxon>Alveolata</taxon>
        <taxon>Ciliophora</taxon>
        <taxon>Postciliodesmatophora</taxon>
        <taxon>Heterotrichea</taxon>
        <taxon>Heterotrichida</taxon>
        <taxon>Stentoridae</taxon>
        <taxon>Stentor</taxon>
    </lineage>
</organism>
<dbReference type="AlphaFoldDB" id="A0A1R2APK7"/>
<keyword evidence="2" id="KW-1185">Reference proteome</keyword>
<accession>A0A1R2APK7</accession>
<sequence length="71" mass="8242">MWGLNLEEADSAEDSITNEIMISNVNILYYYLENPGNILDYNEAMKDVNEHLVVMKDEDLVIIDSVEYNKQ</sequence>
<proteinExistence type="predicted"/>
<name>A0A1R2APK7_9CILI</name>
<dbReference type="Proteomes" id="UP000187209">
    <property type="component" value="Unassembled WGS sequence"/>
</dbReference>
<protein>
    <submittedName>
        <fullName evidence="1">Uncharacterized protein</fullName>
    </submittedName>
</protein>